<evidence type="ECO:0000259" key="8">
    <source>
        <dbReference type="PROSITE" id="PS51085"/>
    </source>
</evidence>
<dbReference type="CDD" id="cd06185">
    <property type="entry name" value="PDR_like"/>
    <property type="match status" value="1"/>
</dbReference>
<keyword evidence="11" id="KW-1185">Reference proteome</keyword>
<dbReference type="InterPro" id="IPR017927">
    <property type="entry name" value="FAD-bd_FR_type"/>
</dbReference>
<dbReference type="GO" id="GO:0051537">
    <property type="term" value="F:2 iron, 2 sulfur cluster binding"/>
    <property type="evidence" value="ECO:0007669"/>
    <property type="project" value="UniProtKB-KW"/>
</dbReference>
<evidence type="ECO:0000313" key="11">
    <source>
        <dbReference type="Proteomes" id="UP000183315"/>
    </source>
</evidence>
<dbReference type="Gene3D" id="3.10.20.30">
    <property type="match status" value="1"/>
</dbReference>
<evidence type="ECO:0000256" key="4">
    <source>
        <dbReference type="ARBA" id="ARBA00022723"/>
    </source>
</evidence>
<keyword evidence="7" id="KW-0411">Iron-sulfur</keyword>
<dbReference type="InterPro" id="IPR012675">
    <property type="entry name" value="Beta-grasp_dom_sf"/>
</dbReference>
<protein>
    <submittedName>
        <fullName evidence="10">Ferredoxin-NADP reductase</fullName>
    </submittedName>
</protein>
<accession>A0A1H7A246</accession>
<name>A0A1H7A246_9MICO</name>
<dbReference type="PROSITE" id="PS51384">
    <property type="entry name" value="FAD_FR"/>
    <property type="match status" value="1"/>
</dbReference>
<dbReference type="OrthoDB" id="502624at2"/>
<dbReference type="CDD" id="cd00207">
    <property type="entry name" value="fer2"/>
    <property type="match status" value="1"/>
</dbReference>
<feature type="domain" description="2Fe-2S ferredoxin-type" evidence="8">
    <location>
        <begin position="230"/>
        <end position="315"/>
    </location>
</feature>
<dbReference type="InterPro" id="IPR036010">
    <property type="entry name" value="2Fe-2S_ferredoxin-like_sf"/>
</dbReference>
<sequence>MTTAPPEIDVTVRRRESAAPDVDVFELVPVDGASLPGWEPGAHVDVLTDAGLERQYSLCGDPADAGAWRIAVLREDEGRGGSRWIHENLLEGGRVRVRGPWNHFAMVEAPRYRFIAGGIGITPLLPMIRAAEAAGAAWTLDYAGRSRACIGFLAELETYGARVRVHASDEGARLDIAGLVPAEGEAVIACGPRRMLDALDEAASSWAPGTLHVERFEAREVGEPVRHETFEVELMLSGTTVEVTPEQSVLDAVEQAGVFVLSSCREGTCGTCETVVVEGEVDHRDSILSPEERDANERMMVCVSRAACPRLVLEL</sequence>
<dbReference type="PRINTS" id="PR00409">
    <property type="entry name" value="PHDIOXRDTASE"/>
</dbReference>
<keyword evidence="3" id="KW-0001">2Fe-2S</keyword>
<proteinExistence type="predicted"/>
<dbReference type="InterPro" id="IPR050415">
    <property type="entry name" value="MRET"/>
</dbReference>
<dbReference type="InterPro" id="IPR001041">
    <property type="entry name" value="2Fe-2S_ferredoxin-type"/>
</dbReference>
<keyword evidence="5" id="KW-0560">Oxidoreductase</keyword>
<reference evidence="11" key="1">
    <citation type="submission" date="2016-10" db="EMBL/GenBank/DDBJ databases">
        <authorList>
            <person name="Varghese N."/>
        </authorList>
    </citation>
    <scope>NUCLEOTIDE SEQUENCE [LARGE SCALE GENOMIC DNA]</scope>
    <source>
        <strain evidence="11">DSM 24868</strain>
    </source>
</reference>
<dbReference type="RefSeq" id="WP_042214634.1">
    <property type="nucleotide sequence ID" value="NZ_BBLU01000007.1"/>
</dbReference>
<dbReference type="GO" id="GO:0016491">
    <property type="term" value="F:oxidoreductase activity"/>
    <property type="evidence" value="ECO:0007669"/>
    <property type="project" value="UniProtKB-KW"/>
</dbReference>
<dbReference type="EMBL" id="FNZI01000005">
    <property type="protein sequence ID" value="SEJ59743.1"/>
    <property type="molecule type" value="Genomic_DNA"/>
</dbReference>
<dbReference type="SUPFAM" id="SSF63380">
    <property type="entry name" value="Riboflavin synthase domain-like"/>
    <property type="match status" value="1"/>
</dbReference>
<dbReference type="InterPro" id="IPR039261">
    <property type="entry name" value="FNR_nucleotide-bd"/>
</dbReference>
<dbReference type="Gene3D" id="2.40.30.10">
    <property type="entry name" value="Translation factors"/>
    <property type="match status" value="1"/>
</dbReference>
<dbReference type="STRING" id="1043493.SAMN05421637_2371"/>
<dbReference type="Gene3D" id="3.40.50.80">
    <property type="entry name" value="Nucleotide-binding domain of ferredoxin-NADP reductase (FNR) module"/>
    <property type="match status" value="1"/>
</dbReference>
<dbReference type="PANTHER" id="PTHR47354">
    <property type="entry name" value="NADH OXIDOREDUCTASE HCR"/>
    <property type="match status" value="1"/>
</dbReference>
<feature type="domain" description="FAD-binding FR-type" evidence="9">
    <location>
        <begin position="5"/>
        <end position="107"/>
    </location>
</feature>
<dbReference type="InterPro" id="IPR006058">
    <property type="entry name" value="2Fe2S_fd_BS"/>
</dbReference>
<organism evidence="10 11">
    <name type="scientific">Demequina mangrovi</name>
    <dbReference type="NCBI Taxonomy" id="1043493"/>
    <lineage>
        <taxon>Bacteria</taxon>
        <taxon>Bacillati</taxon>
        <taxon>Actinomycetota</taxon>
        <taxon>Actinomycetes</taxon>
        <taxon>Micrococcales</taxon>
        <taxon>Demequinaceae</taxon>
        <taxon>Demequina</taxon>
    </lineage>
</organism>
<dbReference type="PROSITE" id="PS00197">
    <property type="entry name" value="2FE2S_FER_1"/>
    <property type="match status" value="1"/>
</dbReference>
<evidence type="ECO:0000256" key="5">
    <source>
        <dbReference type="ARBA" id="ARBA00023002"/>
    </source>
</evidence>
<dbReference type="Pfam" id="PF00111">
    <property type="entry name" value="Fer2"/>
    <property type="match status" value="1"/>
</dbReference>
<dbReference type="PANTHER" id="PTHR47354:SF1">
    <property type="entry name" value="CARNITINE MONOOXYGENASE REDUCTASE SUBUNIT"/>
    <property type="match status" value="1"/>
</dbReference>
<dbReference type="PROSITE" id="PS51085">
    <property type="entry name" value="2FE2S_FER_2"/>
    <property type="match status" value="1"/>
</dbReference>
<keyword evidence="2" id="KW-0285">Flavoprotein</keyword>
<evidence type="ECO:0000256" key="6">
    <source>
        <dbReference type="ARBA" id="ARBA00023004"/>
    </source>
</evidence>
<evidence type="ECO:0000256" key="7">
    <source>
        <dbReference type="ARBA" id="ARBA00023014"/>
    </source>
</evidence>
<dbReference type="eggNOG" id="COG1018">
    <property type="taxonomic scope" value="Bacteria"/>
</dbReference>
<dbReference type="AlphaFoldDB" id="A0A1H7A246"/>
<comment type="cofactor">
    <cofactor evidence="1">
        <name>FAD</name>
        <dbReference type="ChEBI" id="CHEBI:57692"/>
    </cofactor>
</comment>
<evidence type="ECO:0000256" key="3">
    <source>
        <dbReference type="ARBA" id="ARBA00022714"/>
    </source>
</evidence>
<dbReference type="SUPFAM" id="SSF54292">
    <property type="entry name" value="2Fe-2S ferredoxin-like"/>
    <property type="match status" value="1"/>
</dbReference>
<dbReference type="SUPFAM" id="SSF52343">
    <property type="entry name" value="Ferredoxin reductase-like, C-terminal NADP-linked domain"/>
    <property type="match status" value="1"/>
</dbReference>
<gene>
    <name evidence="10" type="ORF">SAMN05421637_2371</name>
</gene>
<dbReference type="GO" id="GO:0046872">
    <property type="term" value="F:metal ion binding"/>
    <property type="evidence" value="ECO:0007669"/>
    <property type="project" value="UniProtKB-KW"/>
</dbReference>
<dbReference type="Proteomes" id="UP000183315">
    <property type="component" value="Unassembled WGS sequence"/>
</dbReference>
<evidence type="ECO:0000259" key="9">
    <source>
        <dbReference type="PROSITE" id="PS51384"/>
    </source>
</evidence>
<keyword evidence="6" id="KW-0408">Iron</keyword>
<keyword evidence="4" id="KW-0479">Metal-binding</keyword>
<dbReference type="InterPro" id="IPR017938">
    <property type="entry name" value="Riboflavin_synthase-like_b-brl"/>
</dbReference>
<evidence type="ECO:0000313" key="10">
    <source>
        <dbReference type="EMBL" id="SEJ59743.1"/>
    </source>
</evidence>
<evidence type="ECO:0000256" key="2">
    <source>
        <dbReference type="ARBA" id="ARBA00022630"/>
    </source>
</evidence>
<evidence type="ECO:0000256" key="1">
    <source>
        <dbReference type="ARBA" id="ARBA00001974"/>
    </source>
</evidence>